<dbReference type="InterPro" id="IPR012340">
    <property type="entry name" value="NA-bd_OB-fold"/>
</dbReference>
<dbReference type="RefSeq" id="WP_229534333.1">
    <property type="nucleotide sequence ID" value="NZ_JAJHJB010000005.1"/>
</dbReference>
<evidence type="ECO:0000313" key="10">
    <source>
        <dbReference type="Proteomes" id="UP001165492"/>
    </source>
</evidence>
<evidence type="ECO:0000256" key="2">
    <source>
        <dbReference type="ARBA" id="ARBA00022598"/>
    </source>
</evidence>
<evidence type="ECO:0000259" key="8">
    <source>
        <dbReference type="PROSITE" id="PS50862"/>
    </source>
</evidence>
<dbReference type="InterPro" id="IPR045864">
    <property type="entry name" value="aa-tRNA-synth_II/BPL/LPL"/>
</dbReference>
<keyword evidence="4 7" id="KW-0067">ATP-binding</keyword>
<dbReference type="Pfam" id="PF01336">
    <property type="entry name" value="tRNA_anti-codon"/>
    <property type="match status" value="1"/>
</dbReference>
<dbReference type="SUPFAM" id="SSF55681">
    <property type="entry name" value="Class II aaRS and biotin synthetases"/>
    <property type="match status" value="1"/>
</dbReference>
<comment type="caution">
    <text evidence="9">The sequence shown here is derived from an EMBL/GenBank/DDBJ whole genome shotgun (WGS) entry which is preliminary data.</text>
</comment>
<comment type="subcellular location">
    <subcellularLocation>
        <location evidence="7">Cytoplasm</location>
    </subcellularLocation>
</comment>
<sequence length="433" mass="49885">MEILNTVLIKNLGKHLDEEVTIQGWLYNQRGSGKVKFLILRDGSGLLQCVIVKQNIGEELFDKTKALTQETSITVTGIVKEEPRAAGGYEMQVTGFEVINIAEEYPITHKEHGVDFLLERRHLWIRTPRQMAILRIRSEIEHAFRDFFYQRDFVLADAPIITPSACEGTSTLFGLDYHGEKAYLSQSGQLYSEANAMALGRIYCFGPTFRAEKSKTRRHLMEFWMVEAEMAYFDMDDNIKLQEEMVYYVITRVLERCKRELTILDRDVEKLKNIQLPFPRISYTEAVEILKEAGEDFTWGEDFGAPHETIISNHFGSPVFVHRYPTSIKAFYMKPDPEDPNVVLGADLLAPEGYGEIIGGGQRIDDLELLKQRVEEHHLPIEAFEWYLDLRKYGSVPHSGFGLGLERTVAWLCGLEHIRETIPFPRMLHKMYP</sequence>
<name>A0ABS8HNI8_9FIRM</name>
<dbReference type="SUPFAM" id="SSF50249">
    <property type="entry name" value="Nucleic acid-binding proteins"/>
    <property type="match status" value="1"/>
</dbReference>
<comment type="subunit">
    <text evidence="7">Homodimer.</text>
</comment>
<dbReference type="PANTHER" id="PTHR22594:SF34">
    <property type="entry name" value="ASPARAGINE--TRNA LIGASE, MITOCHONDRIAL-RELATED"/>
    <property type="match status" value="1"/>
</dbReference>
<dbReference type="NCBIfam" id="NF003483">
    <property type="entry name" value="PRK05159.1"/>
    <property type="match status" value="1"/>
</dbReference>
<dbReference type="EC" id="6.1.1.22" evidence="7"/>
<dbReference type="CDD" id="cd04323">
    <property type="entry name" value="AsnRS_cyto_like_N"/>
    <property type="match status" value="1"/>
</dbReference>
<dbReference type="InterPro" id="IPR004364">
    <property type="entry name" value="Aa-tRNA-synt_II"/>
</dbReference>
<dbReference type="GO" id="GO:0004816">
    <property type="term" value="F:asparagine-tRNA ligase activity"/>
    <property type="evidence" value="ECO:0007669"/>
    <property type="project" value="UniProtKB-EC"/>
</dbReference>
<gene>
    <name evidence="7 9" type="primary">asnS</name>
    <name evidence="9" type="ORF">LMF89_05250</name>
</gene>
<evidence type="ECO:0000313" key="9">
    <source>
        <dbReference type="EMBL" id="MCC5464775.1"/>
    </source>
</evidence>
<dbReference type="NCBIfam" id="TIGR00457">
    <property type="entry name" value="asnS"/>
    <property type="match status" value="1"/>
</dbReference>
<keyword evidence="5 7" id="KW-0648">Protein biosynthesis</keyword>
<evidence type="ECO:0000256" key="6">
    <source>
        <dbReference type="ARBA" id="ARBA00023146"/>
    </source>
</evidence>
<keyword evidence="10" id="KW-1185">Reference proteome</keyword>
<proteinExistence type="inferred from homology"/>
<dbReference type="Gene3D" id="3.30.930.10">
    <property type="entry name" value="Bira Bifunctional Protein, Domain 2"/>
    <property type="match status" value="1"/>
</dbReference>
<dbReference type="InterPro" id="IPR004365">
    <property type="entry name" value="NA-bd_OB_tRNA"/>
</dbReference>
<protein>
    <recommendedName>
        <fullName evidence="7">Asparagine--tRNA ligase</fullName>
        <ecNumber evidence="7">6.1.1.22</ecNumber>
    </recommendedName>
    <alternativeName>
        <fullName evidence="7">Asparaginyl-tRNA synthetase</fullName>
        <shortName evidence="7">AsnRS</shortName>
    </alternativeName>
</protein>
<dbReference type="NCBIfam" id="NF003037">
    <property type="entry name" value="PRK03932.1"/>
    <property type="match status" value="1"/>
</dbReference>
<dbReference type="PRINTS" id="PR01042">
    <property type="entry name" value="TRNASYNTHASP"/>
</dbReference>
<organism evidence="9 10">
    <name type="scientific">Pelosinus baikalensis</name>
    <dbReference type="NCBI Taxonomy" id="2892015"/>
    <lineage>
        <taxon>Bacteria</taxon>
        <taxon>Bacillati</taxon>
        <taxon>Bacillota</taxon>
        <taxon>Negativicutes</taxon>
        <taxon>Selenomonadales</taxon>
        <taxon>Sporomusaceae</taxon>
        <taxon>Pelosinus</taxon>
    </lineage>
</organism>
<dbReference type="PROSITE" id="PS50862">
    <property type="entry name" value="AA_TRNA_LIGASE_II"/>
    <property type="match status" value="1"/>
</dbReference>
<dbReference type="Proteomes" id="UP001165492">
    <property type="component" value="Unassembled WGS sequence"/>
</dbReference>
<dbReference type="InterPro" id="IPR002312">
    <property type="entry name" value="Asp/Asn-tRNA-synth_IIb"/>
</dbReference>
<comment type="catalytic activity">
    <reaction evidence="7">
        <text>tRNA(Asn) + L-asparagine + ATP = L-asparaginyl-tRNA(Asn) + AMP + diphosphate + H(+)</text>
        <dbReference type="Rhea" id="RHEA:11180"/>
        <dbReference type="Rhea" id="RHEA-COMP:9659"/>
        <dbReference type="Rhea" id="RHEA-COMP:9674"/>
        <dbReference type="ChEBI" id="CHEBI:15378"/>
        <dbReference type="ChEBI" id="CHEBI:30616"/>
        <dbReference type="ChEBI" id="CHEBI:33019"/>
        <dbReference type="ChEBI" id="CHEBI:58048"/>
        <dbReference type="ChEBI" id="CHEBI:78442"/>
        <dbReference type="ChEBI" id="CHEBI:78515"/>
        <dbReference type="ChEBI" id="CHEBI:456215"/>
        <dbReference type="EC" id="6.1.1.22"/>
    </reaction>
</comment>
<keyword evidence="2 7" id="KW-0436">Ligase</keyword>
<dbReference type="InterPro" id="IPR006195">
    <property type="entry name" value="aa-tRNA-synth_II"/>
</dbReference>
<reference evidence="9" key="1">
    <citation type="submission" date="2021-11" db="EMBL/GenBank/DDBJ databases">
        <title>Description of a new species Pelosinus isolated from the bottom sediments of Lake Baikal.</title>
        <authorList>
            <person name="Zakharyuk A."/>
        </authorList>
    </citation>
    <scope>NUCLEOTIDE SEQUENCE</scope>
    <source>
        <strain evidence="9">Bkl1</strain>
    </source>
</reference>
<keyword evidence="3 7" id="KW-0547">Nucleotide-binding</keyword>
<accession>A0ABS8HNI8</accession>
<dbReference type="HAMAP" id="MF_00534">
    <property type="entry name" value="Asn_tRNA_synth"/>
    <property type="match status" value="1"/>
</dbReference>
<comment type="similarity">
    <text evidence="1 7">Belongs to the class-II aminoacyl-tRNA synthetase family.</text>
</comment>
<dbReference type="PANTHER" id="PTHR22594">
    <property type="entry name" value="ASPARTYL/LYSYL-TRNA SYNTHETASE"/>
    <property type="match status" value="1"/>
</dbReference>
<evidence type="ECO:0000256" key="3">
    <source>
        <dbReference type="ARBA" id="ARBA00022741"/>
    </source>
</evidence>
<dbReference type="Gene3D" id="2.40.50.140">
    <property type="entry name" value="Nucleic acid-binding proteins"/>
    <property type="match status" value="1"/>
</dbReference>
<evidence type="ECO:0000256" key="7">
    <source>
        <dbReference type="HAMAP-Rule" id="MF_00534"/>
    </source>
</evidence>
<dbReference type="CDD" id="cd00776">
    <property type="entry name" value="AsxRS_core"/>
    <property type="match status" value="1"/>
</dbReference>
<keyword evidence="6 7" id="KW-0030">Aminoacyl-tRNA synthetase</keyword>
<dbReference type="InterPro" id="IPR004522">
    <property type="entry name" value="Asn-tRNA-ligase"/>
</dbReference>
<dbReference type="Pfam" id="PF00152">
    <property type="entry name" value="tRNA-synt_2"/>
    <property type="match status" value="1"/>
</dbReference>
<dbReference type="EMBL" id="JAJHJB010000005">
    <property type="protein sequence ID" value="MCC5464775.1"/>
    <property type="molecule type" value="Genomic_DNA"/>
</dbReference>
<evidence type="ECO:0000256" key="5">
    <source>
        <dbReference type="ARBA" id="ARBA00022917"/>
    </source>
</evidence>
<evidence type="ECO:0000256" key="4">
    <source>
        <dbReference type="ARBA" id="ARBA00022840"/>
    </source>
</evidence>
<evidence type="ECO:0000256" key="1">
    <source>
        <dbReference type="ARBA" id="ARBA00008226"/>
    </source>
</evidence>
<keyword evidence="7" id="KW-0963">Cytoplasm</keyword>
<feature type="domain" description="Aminoacyl-transfer RNA synthetases class-II family profile" evidence="8">
    <location>
        <begin position="134"/>
        <end position="433"/>
    </location>
</feature>